<name>A8ZVG2_DESOH</name>
<evidence type="ECO:0000313" key="2">
    <source>
        <dbReference type="Proteomes" id="UP000008561"/>
    </source>
</evidence>
<proteinExistence type="predicted"/>
<dbReference type="HOGENOM" id="CLU_1281476_0_0_7"/>
<protein>
    <submittedName>
        <fullName evidence="1">Uncharacterized protein</fullName>
    </submittedName>
</protein>
<dbReference type="eggNOG" id="ENOG5032T9S">
    <property type="taxonomic scope" value="Bacteria"/>
</dbReference>
<evidence type="ECO:0000313" key="1">
    <source>
        <dbReference type="EMBL" id="ABW68149.1"/>
    </source>
</evidence>
<sequence>MSMKNKLKPWAARPFELIFHAEIHYRKGSDYDRRLALISFDNAIEVSIATYLSLNPLQRGNRQYPKKDIEKWMNNYHSKLDFFALEIQTRGLPEYKEKAEIVWYHDQRNEHYHGGGFGVPQQDTLDGIRQVALWVFSVLFEAADIETDLEAAISESDKEMPSIPDSFIVPRGAELNKFASDTAQAKALTAATMIGKWYESNENDLKIIRKIVDGF</sequence>
<organism evidence="1 2">
    <name type="scientific">Desulfosudis oleivorans (strain DSM 6200 / JCM 39069 / Hxd3)</name>
    <name type="common">Desulfococcus oleovorans</name>
    <dbReference type="NCBI Taxonomy" id="96561"/>
    <lineage>
        <taxon>Bacteria</taxon>
        <taxon>Pseudomonadati</taxon>
        <taxon>Thermodesulfobacteriota</taxon>
        <taxon>Desulfobacteria</taxon>
        <taxon>Desulfobacterales</taxon>
        <taxon>Desulfosudaceae</taxon>
        <taxon>Desulfosudis</taxon>
    </lineage>
</organism>
<dbReference type="KEGG" id="dol:Dole_2345"/>
<reference evidence="1 2" key="1">
    <citation type="submission" date="2007-10" db="EMBL/GenBank/DDBJ databases">
        <title>Complete sequence of Desulfococcus oleovorans Hxd3.</title>
        <authorList>
            <consortium name="US DOE Joint Genome Institute"/>
            <person name="Copeland A."/>
            <person name="Lucas S."/>
            <person name="Lapidus A."/>
            <person name="Barry K."/>
            <person name="Glavina del Rio T."/>
            <person name="Dalin E."/>
            <person name="Tice H."/>
            <person name="Pitluck S."/>
            <person name="Kiss H."/>
            <person name="Brettin T."/>
            <person name="Bruce D."/>
            <person name="Detter J.C."/>
            <person name="Han C."/>
            <person name="Schmutz J."/>
            <person name="Larimer F."/>
            <person name="Land M."/>
            <person name="Hauser L."/>
            <person name="Kyrpides N."/>
            <person name="Kim E."/>
            <person name="Wawrik B."/>
            <person name="Richardson P."/>
        </authorList>
    </citation>
    <scope>NUCLEOTIDE SEQUENCE [LARGE SCALE GENOMIC DNA]</scope>
    <source>
        <strain evidence="2">DSM 6200 / JCM 39069 / Hxd3</strain>
    </source>
</reference>
<dbReference type="AlphaFoldDB" id="A8ZVG2"/>
<dbReference type="Proteomes" id="UP000008561">
    <property type="component" value="Chromosome"/>
</dbReference>
<dbReference type="STRING" id="96561.Dole_2345"/>
<keyword evidence="2" id="KW-1185">Reference proteome</keyword>
<dbReference type="EMBL" id="CP000859">
    <property type="protein sequence ID" value="ABW68149.1"/>
    <property type="molecule type" value="Genomic_DNA"/>
</dbReference>
<accession>A8ZVG2</accession>
<gene>
    <name evidence="1" type="ordered locus">Dole_2345</name>
</gene>